<feature type="compositionally biased region" description="Polar residues" evidence="1">
    <location>
        <begin position="170"/>
        <end position="183"/>
    </location>
</feature>
<sequence>MANENTDLRCYLTHLGIAAENNAIALGRKLGVIEMVFGSGVLPDASDPRDQESMIQEVQAFPCAMVTYEDDSTLLTFKADIPADVGGFNINEVGIRLEDGTIYGYARGTGDYKPTLEQGATESIRYVVDMYTKNVSTLVTKVDLSNVYADYEDLEAAKKKAQDDLLAHTESPNPHSQYPLSSKAQGLEYDPNRTYYCGDTCYTRVADRTYQWEAYSLEPFSGKDPNDPLNRRAGWTDVTKPFYWKPRYSKVSGETMAWDNDAIPENMVLGIGQQLPVAVYHSLATAKPEWIDETDNALINIPDRRGRFVRAADGTKWLAGKTHEDQNKAHSHQSSSRGQLITRAGGGDGNIWDGLSSTATTSEGGQEAQPKGYIEWVGYAL</sequence>
<comment type="caution">
    <text evidence="3">The sequence shown here is derived from an EMBL/GenBank/DDBJ whole genome shotgun (WGS) entry which is preliminary data.</text>
</comment>
<dbReference type="AlphaFoldDB" id="A0A2J8HSB1"/>
<protein>
    <recommendedName>
        <fullName evidence="2">Phage tail fibre protein N-terminal domain-containing protein</fullName>
    </recommendedName>
</protein>
<dbReference type="Proteomes" id="UP000236449">
    <property type="component" value="Unassembled WGS sequence"/>
</dbReference>
<evidence type="ECO:0000313" key="3">
    <source>
        <dbReference type="EMBL" id="PNI01166.1"/>
    </source>
</evidence>
<dbReference type="EMBL" id="POSK01000023">
    <property type="protein sequence ID" value="PNI01166.1"/>
    <property type="molecule type" value="Genomic_DNA"/>
</dbReference>
<evidence type="ECO:0000256" key="1">
    <source>
        <dbReference type="SAM" id="MobiDB-lite"/>
    </source>
</evidence>
<evidence type="ECO:0000259" key="2">
    <source>
        <dbReference type="Pfam" id="PF12571"/>
    </source>
</evidence>
<gene>
    <name evidence="3" type="ORF">C1N32_20605</name>
</gene>
<dbReference type="SUPFAM" id="SSF88874">
    <property type="entry name" value="Receptor-binding domain of short tail fibre protein gp12"/>
    <property type="match status" value="1"/>
</dbReference>
<dbReference type="InterPro" id="IPR022225">
    <property type="entry name" value="Phage_tail_fibre_N"/>
</dbReference>
<feature type="domain" description="Phage tail fibre protein N-terminal" evidence="2">
    <location>
        <begin position="8"/>
        <end position="149"/>
    </location>
</feature>
<dbReference type="RefSeq" id="WP_102967272.1">
    <property type="nucleotide sequence ID" value="NZ_POSK01000023.1"/>
</dbReference>
<accession>A0A2J8HSB1</accession>
<evidence type="ECO:0000313" key="4">
    <source>
        <dbReference type="Proteomes" id="UP000236449"/>
    </source>
</evidence>
<dbReference type="OrthoDB" id="9810174at2"/>
<feature type="region of interest" description="Disordered" evidence="1">
    <location>
        <begin position="163"/>
        <end position="183"/>
    </location>
</feature>
<dbReference type="Pfam" id="PF12571">
    <property type="entry name" value="Phage_tail_fib"/>
    <property type="match status" value="1"/>
</dbReference>
<proteinExistence type="predicted"/>
<feature type="region of interest" description="Disordered" evidence="1">
    <location>
        <begin position="321"/>
        <end position="343"/>
    </location>
</feature>
<name>A0A2J8HSB1_VIBDI</name>
<reference evidence="3 4" key="1">
    <citation type="submission" date="2018-01" db="EMBL/GenBank/DDBJ databases">
        <title>Draft genome sequences of six Vibrio diazotrophicus strains isolated from deep-sea sediments of the Baltic Sea.</title>
        <authorList>
            <person name="Castillo D."/>
            <person name="Vandieken V."/>
            <person name="Chiang O."/>
            <person name="Middelboe M."/>
        </authorList>
    </citation>
    <scope>NUCLEOTIDE SEQUENCE [LARGE SCALE GENOMIC DNA]</scope>
    <source>
        <strain evidence="3 4">60.27F</strain>
    </source>
</reference>
<organism evidence="3 4">
    <name type="scientific">Vibrio diazotrophicus</name>
    <dbReference type="NCBI Taxonomy" id="685"/>
    <lineage>
        <taxon>Bacteria</taxon>
        <taxon>Pseudomonadati</taxon>
        <taxon>Pseudomonadota</taxon>
        <taxon>Gammaproteobacteria</taxon>
        <taxon>Vibrionales</taxon>
        <taxon>Vibrionaceae</taxon>
        <taxon>Vibrio</taxon>
    </lineage>
</organism>